<dbReference type="PANTHER" id="PTHR43068">
    <property type="entry name" value="SLR1854 PROTEIN"/>
    <property type="match status" value="1"/>
</dbReference>
<dbReference type="InterPro" id="IPR032633">
    <property type="entry name" value="ThiJ-like"/>
</dbReference>
<proteinExistence type="predicted"/>
<accession>A0ABW4EP53</accession>
<evidence type="ECO:0000313" key="1">
    <source>
        <dbReference type="EMBL" id="MFD1515940.1"/>
    </source>
</evidence>
<gene>
    <name evidence="1" type="ORF">ACFSJD_00490</name>
</gene>
<dbReference type="Pfam" id="PF17124">
    <property type="entry name" value="ThiJ_like"/>
    <property type="match status" value="1"/>
</dbReference>
<organism evidence="1 2">
    <name type="scientific">Pseudonocardia yunnanensis</name>
    <dbReference type="NCBI Taxonomy" id="58107"/>
    <lineage>
        <taxon>Bacteria</taxon>
        <taxon>Bacillati</taxon>
        <taxon>Actinomycetota</taxon>
        <taxon>Actinomycetes</taxon>
        <taxon>Pseudonocardiales</taxon>
        <taxon>Pseudonocardiaceae</taxon>
        <taxon>Pseudonocardia</taxon>
    </lineage>
</organism>
<keyword evidence="2" id="KW-1185">Reference proteome</keyword>
<protein>
    <submittedName>
        <fullName evidence="1">Type 1 glutamine amidotransferase domain-containing protein</fullName>
    </submittedName>
</protein>
<dbReference type="Proteomes" id="UP001597114">
    <property type="component" value="Unassembled WGS sequence"/>
</dbReference>
<dbReference type="EMBL" id="JBHUCO010000001">
    <property type="protein sequence ID" value="MFD1515940.1"/>
    <property type="molecule type" value="Genomic_DNA"/>
</dbReference>
<comment type="caution">
    <text evidence="1">The sequence shown here is derived from an EMBL/GenBank/DDBJ whole genome shotgun (WGS) entry which is preliminary data.</text>
</comment>
<keyword evidence="1" id="KW-0315">Glutamine amidotransferase</keyword>
<evidence type="ECO:0000313" key="2">
    <source>
        <dbReference type="Proteomes" id="UP001597114"/>
    </source>
</evidence>
<reference evidence="2" key="1">
    <citation type="journal article" date="2019" name="Int. J. Syst. Evol. Microbiol.">
        <title>The Global Catalogue of Microorganisms (GCM) 10K type strain sequencing project: providing services to taxonomists for standard genome sequencing and annotation.</title>
        <authorList>
            <consortium name="The Broad Institute Genomics Platform"/>
            <consortium name="The Broad Institute Genome Sequencing Center for Infectious Disease"/>
            <person name="Wu L."/>
            <person name="Ma J."/>
        </authorList>
    </citation>
    <scope>NUCLEOTIDE SEQUENCE [LARGE SCALE GENOMIC DNA]</scope>
    <source>
        <strain evidence="2">CCM 7043</strain>
    </source>
</reference>
<name>A0ABW4EP53_9PSEU</name>
<dbReference type="Gene3D" id="3.40.50.880">
    <property type="match status" value="1"/>
</dbReference>
<dbReference type="InterPro" id="IPR029062">
    <property type="entry name" value="Class_I_gatase-like"/>
</dbReference>
<sequence>MTDRPRRILVPLPDRDFDTTESSVVWDALDRAGHEVVFATEHGAVAECDRHLLGPGWRNPFPAEPAVVATYHRMTASPNFRRPIRYSEIDVSDFDAVHLPGGHSPGMKQYLGSGLLQAKVATFDAAGKPIGAVCHGVLVAARARNQETGKSLLAGRTVTTLIKPIERYAFRRTFYRVGRRYRTYRTYTEDEVRAAVGPAGRIEHGSSWQEPLVVVDGLIVTARYPVDVEAYAERFVRLVENVRSKPIS</sequence>
<dbReference type="PANTHER" id="PTHR43068:SF1">
    <property type="entry name" value="SLR1854 PROTEIN"/>
    <property type="match status" value="1"/>
</dbReference>
<dbReference type="SUPFAM" id="SSF52317">
    <property type="entry name" value="Class I glutamine amidotransferase-like"/>
    <property type="match status" value="1"/>
</dbReference>
<dbReference type="RefSeq" id="WP_344724687.1">
    <property type="nucleotide sequence ID" value="NZ_BAAAUS010000027.1"/>
</dbReference>